<dbReference type="InterPro" id="IPR013780">
    <property type="entry name" value="Glyco_hydro_b"/>
</dbReference>
<evidence type="ECO:0000256" key="5">
    <source>
        <dbReference type="ARBA" id="ARBA00022801"/>
    </source>
</evidence>
<dbReference type="InterPro" id="IPR055235">
    <property type="entry name" value="ASD1_cat"/>
</dbReference>
<dbReference type="GO" id="GO:0046556">
    <property type="term" value="F:alpha-L-arabinofuranosidase activity"/>
    <property type="evidence" value="ECO:0007669"/>
    <property type="project" value="UniProtKB-EC"/>
</dbReference>
<dbReference type="SMART" id="SM00813">
    <property type="entry name" value="Alpha-L-AF_C"/>
    <property type="match status" value="1"/>
</dbReference>
<keyword evidence="6" id="KW-0119">Carbohydrate metabolism</keyword>
<reference evidence="9 10" key="1">
    <citation type="journal article" date="2016" name="Front. Microbiol.">
        <title>Comparative Genomics Analysis of Streptomyces Species Reveals Their Adaptation to the Marine Environment and Their Diversity at the Genomic Level.</title>
        <authorList>
            <person name="Tian X."/>
            <person name="Zhang Z."/>
            <person name="Yang T."/>
            <person name="Chen M."/>
            <person name="Li J."/>
            <person name="Chen F."/>
            <person name="Yang J."/>
            <person name="Li W."/>
            <person name="Zhang B."/>
            <person name="Zhang Z."/>
            <person name="Wu J."/>
            <person name="Zhang C."/>
            <person name="Long L."/>
            <person name="Xiao J."/>
        </authorList>
    </citation>
    <scope>NUCLEOTIDE SEQUENCE [LARGE SCALE GENOMIC DNA]</scope>
    <source>
        <strain evidence="9 10">SCSIO 10429</strain>
    </source>
</reference>
<keyword evidence="5" id="KW-0378">Hydrolase</keyword>
<dbReference type="SUPFAM" id="SSF51011">
    <property type="entry name" value="Glycosyl hydrolase domain"/>
    <property type="match status" value="1"/>
</dbReference>
<proteinExistence type="inferred from homology"/>
<evidence type="ECO:0000313" key="9">
    <source>
        <dbReference type="EMBL" id="OEV08000.1"/>
    </source>
</evidence>
<sequence length="509" mass="55838">MTDQHAGTARVTIDPDFALGTVDPRLYGTFVEHMGRCVYTGIYEPEHLSADAHGFRGDVSGLVRELGTGLVRYPGGNFVSGYHWEDGVGPADERPRRLDLAWRSIETNRVGTDEFLGWARRQGVEPMMAVNLGTRGIDAARSLVEYCNVPGGTAWSDLRVRHGVREPHGVRLWCLGNEMDGPWQTGHTTAVEYGRLAAEAGKAMHQVDPSIELVACGSSNAGMPTFGEWERQVLHETYDEADYLSLHAYYEETGGDRASFLASGAHMDAYIRDVVATADHVRAVRRATKRIRLSFDEWNVWYQSRFPGERALPLEERPRLIEDTYSVTDAAVVGSLLMTLLRNADRVAIACLAQLVNVIGPIRSEPGGPSWRQTTFHPFALTARHARGTVLRTEVRGPVIDTDKHGPVPALDTVSTLDPETGALTVLAVNRDQDRALQLRAALRGFAASYRVVEHLRIADPDPDAANTEAAPDRVTPQSVRETAVAADGALEAALPPVSWNVIRLAPVE</sequence>
<comment type="similarity">
    <text evidence="2">Belongs to the glycosyl hydrolase 51 family.</text>
</comment>
<dbReference type="SUPFAM" id="SSF51445">
    <property type="entry name" value="(Trans)glycosidases"/>
    <property type="match status" value="1"/>
</dbReference>
<dbReference type="EC" id="3.2.1.55" evidence="4"/>
<dbReference type="Pfam" id="PF06964">
    <property type="entry name" value="Alpha-L-AF_C"/>
    <property type="match status" value="1"/>
</dbReference>
<dbReference type="PANTHER" id="PTHR43576:SF3">
    <property type="entry name" value="ALPHA-L-ARABINOFURANOSIDASE C"/>
    <property type="match status" value="1"/>
</dbReference>
<dbReference type="RefSeq" id="WP_070019916.1">
    <property type="nucleotide sequence ID" value="NZ_LJGW01000447.1"/>
</dbReference>
<evidence type="ECO:0000256" key="4">
    <source>
        <dbReference type="ARBA" id="ARBA00012670"/>
    </source>
</evidence>
<comment type="catalytic activity">
    <reaction evidence="1">
        <text>Hydrolysis of terminal non-reducing alpha-L-arabinofuranoside residues in alpha-L-arabinosides.</text>
        <dbReference type="EC" id="3.2.1.55"/>
    </reaction>
</comment>
<dbReference type="Gene3D" id="3.20.20.80">
    <property type="entry name" value="Glycosidases"/>
    <property type="match status" value="1"/>
</dbReference>
<dbReference type="Pfam" id="PF22848">
    <property type="entry name" value="ASD1_dom"/>
    <property type="match status" value="1"/>
</dbReference>
<dbReference type="PANTHER" id="PTHR43576">
    <property type="entry name" value="ALPHA-L-ARABINOFURANOSIDASE C-RELATED"/>
    <property type="match status" value="1"/>
</dbReference>
<name>A0A1E7KVP1_9ACTN</name>
<comment type="subunit">
    <text evidence="3">Homohexamer; trimer of dimers.</text>
</comment>
<dbReference type="EMBL" id="LJGW01000447">
    <property type="protein sequence ID" value="OEV08000.1"/>
    <property type="molecule type" value="Genomic_DNA"/>
</dbReference>
<evidence type="ECO:0000256" key="7">
    <source>
        <dbReference type="ARBA" id="ARBA00023295"/>
    </source>
</evidence>
<evidence type="ECO:0000256" key="2">
    <source>
        <dbReference type="ARBA" id="ARBA00007186"/>
    </source>
</evidence>
<dbReference type="AlphaFoldDB" id="A0A1E7KVP1"/>
<comment type="caution">
    <text evidence="9">The sequence shown here is derived from an EMBL/GenBank/DDBJ whole genome shotgun (WGS) entry which is preliminary data.</text>
</comment>
<dbReference type="GO" id="GO:0000272">
    <property type="term" value="P:polysaccharide catabolic process"/>
    <property type="evidence" value="ECO:0007669"/>
    <property type="project" value="TreeGrafter"/>
</dbReference>
<organism evidence="9 10">
    <name type="scientific">Streptomyces nanshensis</name>
    <dbReference type="NCBI Taxonomy" id="518642"/>
    <lineage>
        <taxon>Bacteria</taxon>
        <taxon>Bacillati</taxon>
        <taxon>Actinomycetota</taxon>
        <taxon>Actinomycetes</taxon>
        <taxon>Kitasatosporales</taxon>
        <taxon>Streptomycetaceae</taxon>
        <taxon>Streptomyces</taxon>
    </lineage>
</organism>
<evidence type="ECO:0000256" key="6">
    <source>
        <dbReference type="ARBA" id="ARBA00023277"/>
    </source>
</evidence>
<feature type="domain" description="Alpha-L-arabinofuranosidase C-terminal" evidence="8">
    <location>
        <begin position="296"/>
        <end position="499"/>
    </location>
</feature>
<dbReference type="InterPro" id="IPR017853">
    <property type="entry name" value="GH"/>
</dbReference>
<protein>
    <recommendedName>
        <fullName evidence="4">non-reducing end alpha-L-arabinofuranosidase</fullName>
        <ecNumber evidence="4">3.2.1.55</ecNumber>
    </recommendedName>
</protein>
<evidence type="ECO:0000256" key="3">
    <source>
        <dbReference type="ARBA" id="ARBA00011165"/>
    </source>
</evidence>
<evidence type="ECO:0000256" key="1">
    <source>
        <dbReference type="ARBA" id="ARBA00001462"/>
    </source>
</evidence>
<dbReference type="Gene3D" id="2.60.40.1180">
    <property type="entry name" value="Golgi alpha-mannosidase II"/>
    <property type="match status" value="1"/>
</dbReference>
<dbReference type="InterPro" id="IPR010720">
    <property type="entry name" value="Alpha-L-AF_C"/>
</dbReference>
<evidence type="ECO:0000313" key="10">
    <source>
        <dbReference type="Proteomes" id="UP000176005"/>
    </source>
</evidence>
<dbReference type="PATRIC" id="fig|518642.10.peg.6471"/>
<keyword evidence="10" id="KW-1185">Reference proteome</keyword>
<evidence type="ECO:0000259" key="8">
    <source>
        <dbReference type="SMART" id="SM00813"/>
    </source>
</evidence>
<dbReference type="GO" id="GO:0046373">
    <property type="term" value="P:L-arabinose metabolic process"/>
    <property type="evidence" value="ECO:0007669"/>
    <property type="project" value="InterPro"/>
</dbReference>
<accession>A0A1E7KVP1</accession>
<gene>
    <name evidence="9" type="ORF">AN218_28010</name>
</gene>
<keyword evidence="7" id="KW-0326">Glycosidase</keyword>
<dbReference type="Proteomes" id="UP000176005">
    <property type="component" value="Unassembled WGS sequence"/>
</dbReference>